<proteinExistence type="predicted"/>
<sequence length="78" mass="9475">MKVIQKITSKLPIYIFFIFKILYIYTYNSFITMFLQAQVRDCIYHYTHMCKKIHKVTACRRLHKKAKIKFHTISLEGK</sequence>
<dbReference type="STRING" id="235279.HH_1738"/>
<protein>
    <submittedName>
        <fullName evidence="2">Uncharacterized protein</fullName>
    </submittedName>
</protein>
<evidence type="ECO:0000256" key="1">
    <source>
        <dbReference type="SAM" id="Phobius"/>
    </source>
</evidence>
<dbReference type="Proteomes" id="UP000002495">
    <property type="component" value="Chromosome"/>
</dbReference>
<feature type="transmembrane region" description="Helical" evidence="1">
    <location>
        <begin position="12"/>
        <end position="35"/>
    </location>
</feature>
<gene>
    <name evidence="2" type="ordered locus">HH_1738</name>
</gene>
<keyword evidence="1" id="KW-0812">Transmembrane</keyword>
<keyword evidence="1" id="KW-1133">Transmembrane helix</keyword>
<dbReference type="EMBL" id="AE017125">
    <property type="protein sequence ID" value="AAP78335.1"/>
    <property type="molecule type" value="Genomic_DNA"/>
</dbReference>
<dbReference type="HOGENOM" id="CLU_2617140_0_0_7"/>
<keyword evidence="1" id="KW-0472">Membrane</keyword>
<evidence type="ECO:0000313" key="2">
    <source>
        <dbReference type="EMBL" id="AAP78335.1"/>
    </source>
</evidence>
<keyword evidence="3" id="KW-1185">Reference proteome</keyword>
<accession>Q7VFD9</accession>
<dbReference type="KEGG" id="hhe:HH_1738"/>
<reference evidence="2 3" key="1">
    <citation type="journal article" date="2003" name="Proc. Natl. Acad. Sci. U.S.A.">
        <title>The complete genome sequence of the carcinogenic bacterium Helicobacter hepaticus.</title>
        <authorList>
            <person name="Suerbaum S."/>
            <person name="Josenhans C."/>
            <person name="Sterzenbach T."/>
            <person name="Drescher B."/>
            <person name="Brandt P."/>
            <person name="Bell M."/>
            <person name="Droege M."/>
            <person name="Fartmann B."/>
            <person name="Fischer H.-P."/>
            <person name="Ge Z."/>
            <person name="Hoerster A."/>
            <person name="Holland R."/>
            <person name="Klein K."/>
            <person name="Koenig J."/>
            <person name="Macko L."/>
            <person name="Mendz G.L."/>
            <person name="Nyakatura G."/>
            <person name="Schauer D.B."/>
            <person name="Shen Z."/>
            <person name="Weber J."/>
            <person name="Frosch M."/>
            <person name="Fox J.G."/>
        </authorList>
    </citation>
    <scope>NUCLEOTIDE SEQUENCE [LARGE SCALE GENOMIC DNA]</scope>
    <source>
        <strain evidence="3">ATCC 51449 / 3B1</strain>
    </source>
</reference>
<dbReference type="AlphaFoldDB" id="Q7VFD9"/>
<evidence type="ECO:0000313" key="3">
    <source>
        <dbReference type="Proteomes" id="UP000002495"/>
    </source>
</evidence>
<name>Q7VFD9_HELHP</name>
<organism evidence="2 3">
    <name type="scientific">Helicobacter hepaticus (strain ATCC 51449 / 3B1)</name>
    <dbReference type="NCBI Taxonomy" id="235279"/>
    <lineage>
        <taxon>Bacteria</taxon>
        <taxon>Pseudomonadati</taxon>
        <taxon>Campylobacterota</taxon>
        <taxon>Epsilonproteobacteria</taxon>
        <taxon>Campylobacterales</taxon>
        <taxon>Helicobacteraceae</taxon>
        <taxon>Helicobacter</taxon>
    </lineage>
</organism>